<comment type="similarity">
    <text evidence="1">Belongs to the nitroreductase family.</text>
</comment>
<dbReference type="RefSeq" id="WP_186886792.1">
    <property type="nucleotide sequence ID" value="NZ_JACONZ010000001.1"/>
</dbReference>
<dbReference type="Proteomes" id="UP000659630">
    <property type="component" value="Unassembled WGS sequence"/>
</dbReference>
<comment type="caution">
    <text evidence="4">The sequence shown here is derived from an EMBL/GenBank/DDBJ whole genome shotgun (WGS) entry which is preliminary data.</text>
</comment>
<accession>A0A923I793</accession>
<dbReference type="SUPFAM" id="SSF55469">
    <property type="entry name" value="FMN-dependent nitroreductase-like"/>
    <property type="match status" value="1"/>
</dbReference>
<evidence type="ECO:0000256" key="1">
    <source>
        <dbReference type="ARBA" id="ARBA00007118"/>
    </source>
</evidence>
<protein>
    <submittedName>
        <fullName evidence="4">Nitroreductase</fullName>
    </submittedName>
</protein>
<dbReference type="CDD" id="cd02136">
    <property type="entry name" value="PnbA_NfnB-like"/>
    <property type="match status" value="1"/>
</dbReference>
<evidence type="ECO:0000313" key="5">
    <source>
        <dbReference type="Proteomes" id="UP000659630"/>
    </source>
</evidence>
<evidence type="ECO:0000259" key="3">
    <source>
        <dbReference type="Pfam" id="PF00881"/>
    </source>
</evidence>
<dbReference type="InterPro" id="IPR000415">
    <property type="entry name" value="Nitroreductase-like"/>
</dbReference>
<evidence type="ECO:0000256" key="2">
    <source>
        <dbReference type="ARBA" id="ARBA00023002"/>
    </source>
</evidence>
<dbReference type="Gene3D" id="3.40.109.10">
    <property type="entry name" value="NADH Oxidase"/>
    <property type="match status" value="1"/>
</dbReference>
<dbReference type="PANTHER" id="PTHR43673">
    <property type="entry name" value="NAD(P)H NITROREDUCTASE YDGI-RELATED"/>
    <property type="match status" value="1"/>
</dbReference>
<reference evidence="4" key="1">
    <citation type="submission" date="2020-08" db="EMBL/GenBank/DDBJ databases">
        <title>Genome public.</title>
        <authorList>
            <person name="Liu C."/>
            <person name="Sun Q."/>
        </authorList>
    </citation>
    <scope>NUCLEOTIDE SEQUENCE</scope>
    <source>
        <strain evidence="4">BX8</strain>
    </source>
</reference>
<gene>
    <name evidence="4" type="ORF">H8S23_02860</name>
</gene>
<sequence>MEQEILKVIKERRSVRAYKPEQIKPQELDTVLEAGVWAPSSMGLQSPKMVAVQDAETVRLLSRLNARVLGNDSDPFYGAPTVIVVFSNGDRPTCTEDGSLVMANLMLAAKAVGLGSCWIHRAKQVFESEEGKALKAKWGIPENYVGVAHCVLGYAAEEPAAKPRKDDAVVRV</sequence>
<evidence type="ECO:0000313" key="4">
    <source>
        <dbReference type="EMBL" id="MBC5580439.1"/>
    </source>
</evidence>
<dbReference type="Pfam" id="PF00881">
    <property type="entry name" value="Nitroreductase"/>
    <property type="match status" value="1"/>
</dbReference>
<dbReference type="PANTHER" id="PTHR43673:SF10">
    <property type="entry name" value="NADH DEHYDROGENASE_NAD(P)H NITROREDUCTASE XCC3605-RELATED"/>
    <property type="match status" value="1"/>
</dbReference>
<dbReference type="EMBL" id="JACONZ010000001">
    <property type="protein sequence ID" value="MBC5580439.1"/>
    <property type="molecule type" value="Genomic_DNA"/>
</dbReference>
<keyword evidence="5" id="KW-1185">Reference proteome</keyword>
<dbReference type="GO" id="GO:0016491">
    <property type="term" value="F:oxidoreductase activity"/>
    <property type="evidence" value="ECO:0007669"/>
    <property type="project" value="UniProtKB-KW"/>
</dbReference>
<dbReference type="InterPro" id="IPR029479">
    <property type="entry name" value="Nitroreductase"/>
</dbReference>
<organism evidence="4 5">
    <name type="scientific">Anaerofilum hominis</name>
    <dbReference type="NCBI Taxonomy" id="2763016"/>
    <lineage>
        <taxon>Bacteria</taxon>
        <taxon>Bacillati</taxon>
        <taxon>Bacillota</taxon>
        <taxon>Clostridia</taxon>
        <taxon>Eubacteriales</taxon>
        <taxon>Oscillospiraceae</taxon>
        <taxon>Anaerofilum</taxon>
    </lineage>
</organism>
<name>A0A923I793_9FIRM</name>
<dbReference type="AlphaFoldDB" id="A0A923I793"/>
<proteinExistence type="inferred from homology"/>
<feature type="domain" description="Nitroreductase" evidence="3">
    <location>
        <begin position="9"/>
        <end position="154"/>
    </location>
</feature>
<keyword evidence="2" id="KW-0560">Oxidoreductase</keyword>